<name>A0A1I2D8Q4_9BACL</name>
<protein>
    <submittedName>
        <fullName evidence="1">Uncharacterized protein</fullName>
    </submittedName>
</protein>
<proteinExistence type="predicted"/>
<sequence length="264" mass="31175">MLHFESRSNSFVTIFHADRNEIYVDFVKTLYYREIIKKMRKNLVMSRFFNIYNYNVEWEGYMPLIYLKSKKNGITYVYEPENFWDKTKQQSRSRRICIDKLDPLTGELIPSKRLATPEHPLKRGPVPVVETKRLYVGAAYLLSAIGEKLGITADLKQCFPSQYKQLLSIAFFLILEDHNPLLRFSKYALTHQLPYGKGIPSQLSNDFFCFDYRRSTETIFFGYNKAGGGRKRVLGLRCDHPIEYPECLKQVKYGKNKEQIRYRK</sequence>
<reference evidence="2" key="1">
    <citation type="submission" date="2016-10" db="EMBL/GenBank/DDBJ databases">
        <authorList>
            <person name="Varghese N."/>
            <person name="Submissions S."/>
        </authorList>
    </citation>
    <scope>NUCLEOTIDE SEQUENCE [LARGE SCALE GENOMIC DNA]</scope>
    <source>
        <strain evidence="2">CGMCC 1.10223</strain>
    </source>
</reference>
<dbReference type="Proteomes" id="UP000183410">
    <property type="component" value="Unassembled WGS sequence"/>
</dbReference>
<evidence type="ECO:0000313" key="2">
    <source>
        <dbReference type="Proteomes" id="UP000183410"/>
    </source>
</evidence>
<dbReference type="EMBL" id="FONN01000006">
    <property type="protein sequence ID" value="SFE76878.1"/>
    <property type="molecule type" value="Genomic_DNA"/>
</dbReference>
<gene>
    <name evidence="1" type="ORF">SAMN04487969_106186</name>
</gene>
<keyword evidence="2" id="KW-1185">Reference proteome</keyword>
<dbReference type="AlphaFoldDB" id="A0A1I2D8Q4"/>
<evidence type="ECO:0000313" key="1">
    <source>
        <dbReference type="EMBL" id="SFE76878.1"/>
    </source>
</evidence>
<organism evidence="1 2">
    <name type="scientific">Paenibacillus algorifonticola</name>
    <dbReference type="NCBI Taxonomy" id="684063"/>
    <lineage>
        <taxon>Bacteria</taxon>
        <taxon>Bacillati</taxon>
        <taxon>Bacillota</taxon>
        <taxon>Bacilli</taxon>
        <taxon>Bacillales</taxon>
        <taxon>Paenibacillaceae</taxon>
        <taxon>Paenibacillus</taxon>
    </lineage>
</organism>
<accession>A0A1I2D8Q4</accession>